<dbReference type="InterPro" id="IPR012373">
    <property type="entry name" value="Ferrdict_sens_TM"/>
</dbReference>
<dbReference type="EMBL" id="JAAOCA010000018">
    <property type="protein sequence ID" value="MBD1600088.1"/>
    <property type="molecule type" value="Genomic_DNA"/>
</dbReference>
<dbReference type="Pfam" id="PF04773">
    <property type="entry name" value="FecR"/>
    <property type="match status" value="1"/>
</dbReference>
<evidence type="ECO:0000259" key="2">
    <source>
        <dbReference type="Pfam" id="PF16220"/>
    </source>
</evidence>
<dbReference type="Gene3D" id="2.60.120.1440">
    <property type="match status" value="1"/>
</dbReference>
<evidence type="ECO:0000313" key="3">
    <source>
        <dbReference type="EMBL" id="MBD1600088.1"/>
    </source>
</evidence>
<sequence>MSANPDQALIREAAHWLAFLQSGEPDPAREQAFLAWQAQDPRHAQVIAEFQQHVLALRQSPLKDVPQDQLLKTLNAPSSRRRFLHGSLAVAGLALGAGVASRLATSGWAWPGDLYTGIAERRSFALPDGSTALLNASSRITPQFGRGQRGVVLQRGELLLDIHPQPRAFEVLTGAGTIVARQQRVLVRQELAGWWVLAQQSPVQLIDAKGLAQPLKAGHWARFNAQGLYDSGQAGGGEGDWVRGLLNANDLTLAQVVEALRPYHRGVLRVAPPVEHLRVSGIFPLDDSQHALRMLTGILPVRLSRITDFWITLEPA</sequence>
<evidence type="ECO:0000259" key="1">
    <source>
        <dbReference type="Pfam" id="PF04773"/>
    </source>
</evidence>
<reference evidence="3 4" key="1">
    <citation type="journal article" date="2020" name="Insects">
        <title>Bacteria Belonging to Pseudomonas typographi sp. nov. from the Bark Beetle Ips typographus Have Genomic Potential to Aid in the Host Ecology.</title>
        <authorList>
            <person name="Peral-Aranega E."/>
            <person name="Saati-Santamaria Z."/>
            <person name="Kolarik M."/>
            <person name="Rivas R."/>
            <person name="Garcia-Fraile P."/>
        </authorList>
    </citation>
    <scope>NUCLEOTIDE SEQUENCE [LARGE SCALE GENOMIC DNA]</scope>
    <source>
        <strain evidence="3 4">CA3A</strain>
    </source>
</reference>
<keyword evidence="4" id="KW-1185">Reference proteome</keyword>
<dbReference type="PANTHER" id="PTHR30273:SF2">
    <property type="entry name" value="PROTEIN FECR"/>
    <property type="match status" value="1"/>
</dbReference>
<feature type="domain" description="FecR protein" evidence="1">
    <location>
        <begin position="114"/>
        <end position="190"/>
    </location>
</feature>
<dbReference type="PIRSF" id="PIRSF018266">
    <property type="entry name" value="FecR"/>
    <property type="match status" value="1"/>
</dbReference>
<dbReference type="Proteomes" id="UP000805841">
    <property type="component" value="Unassembled WGS sequence"/>
</dbReference>
<organism evidence="3 4">
    <name type="scientific">Pseudomonas typographi</name>
    <dbReference type="NCBI Taxonomy" id="2715964"/>
    <lineage>
        <taxon>Bacteria</taxon>
        <taxon>Pseudomonadati</taxon>
        <taxon>Pseudomonadota</taxon>
        <taxon>Gammaproteobacteria</taxon>
        <taxon>Pseudomonadales</taxon>
        <taxon>Pseudomonadaceae</taxon>
        <taxon>Pseudomonas</taxon>
    </lineage>
</organism>
<dbReference type="Pfam" id="PF16220">
    <property type="entry name" value="DUF4880"/>
    <property type="match status" value="1"/>
</dbReference>
<comment type="caution">
    <text evidence="3">The sequence shown here is derived from an EMBL/GenBank/DDBJ whole genome shotgun (WGS) entry which is preliminary data.</text>
</comment>
<name>A0ABR7Z3P0_9PSED</name>
<dbReference type="RefSeq" id="WP_190422114.1">
    <property type="nucleotide sequence ID" value="NZ_JAAOCA010000018.1"/>
</dbReference>
<evidence type="ECO:0000313" key="4">
    <source>
        <dbReference type="Proteomes" id="UP000805841"/>
    </source>
</evidence>
<proteinExistence type="predicted"/>
<accession>A0ABR7Z3P0</accession>
<dbReference type="InterPro" id="IPR006860">
    <property type="entry name" value="FecR"/>
</dbReference>
<dbReference type="InterPro" id="IPR032623">
    <property type="entry name" value="FecR_N"/>
</dbReference>
<gene>
    <name evidence="3" type="ORF">HAQ05_15440</name>
</gene>
<dbReference type="PANTHER" id="PTHR30273">
    <property type="entry name" value="PERIPLASMIC SIGNAL SENSOR AND SIGMA FACTOR ACTIVATOR FECR-RELATED"/>
    <property type="match status" value="1"/>
</dbReference>
<protein>
    <submittedName>
        <fullName evidence="3">DUF4880 domain-containing protein</fullName>
    </submittedName>
</protein>
<feature type="domain" description="FecR N-terminal" evidence="2">
    <location>
        <begin position="11"/>
        <end position="49"/>
    </location>
</feature>